<dbReference type="InterPro" id="IPR020846">
    <property type="entry name" value="MFS_dom"/>
</dbReference>
<evidence type="ECO:0000256" key="5">
    <source>
        <dbReference type="ARBA" id="ARBA00022989"/>
    </source>
</evidence>
<dbReference type="PANTHER" id="PTHR23517:SF3">
    <property type="entry name" value="INTEGRAL MEMBRANE TRANSPORT PROTEIN"/>
    <property type="match status" value="1"/>
</dbReference>
<dbReference type="STRING" id="373903.Hore_15060"/>
<feature type="transmembrane region" description="Helical" evidence="7">
    <location>
        <begin position="272"/>
        <end position="291"/>
    </location>
</feature>
<feature type="transmembrane region" description="Helical" evidence="7">
    <location>
        <begin position="204"/>
        <end position="228"/>
    </location>
</feature>
<evidence type="ECO:0000256" key="7">
    <source>
        <dbReference type="SAM" id="Phobius"/>
    </source>
</evidence>
<name>B8CY87_HALOH</name>
<dbReference type="InterPro" id="IPR050171">
    <property type="entry name" value="MFS_Transporters"/>
</dbReference>
<dbReference type="KEGG" id="hor:Hore_15060"/>
<dbReference type="InterPro" id="IPR011701">
    <property type="entry name" value="MFS"/>
</dbReference>
<protein>
    <submittedName>
        <fullName evidence="9">Major facilitator superfamily MFS_1</fullName>
    </submittedName>
</protein>
<dbReference type="OrthoDB" id="9607at2"/>
<feature type="transmembrane region" description="Helical" evidence="7">
    <location>
        <begin position="132"/>
        <end position="150"/>
    </location>
</feature>
<dbReference type="SUPFAM" id="SSF103473">
    <property type="entry name" value="MFS general substrate transporter"/>
    <property type="match status" value="1"/>
</dbReference>
<feature type="transmembrane region" description="Helical" evidence="7">
    <location>
        <begin position="358"/>
        <end position="383"/>
    </location>
</feature>
<dbReference type="eggNOG" id="COG2814">
    <property type="taxonomic scope" value="Bacteria"/>
</dbReference>
<evidence type="ECO:0000313" key="10">
    <source>
        <dbReference type="Proteomes" id="UP000000719"/>
    </source>
</evidence>
<evidence type="ECO:0000259" key="8">
    <source>
        <dbReference type="PROSITE" id="PS50850"/>
    </source>
</evidence>
<evidence type="ECO:0000256" key="4">
    <source>
        <dbReference type="ARBA" id="ARBA00022692"/>
    </source>
</evidence>
<keyword evidence="5 7" id="KW-1133">Transmembrane helix</keyword>
<gene>
    <name evidence="9" type="ordered locus">Hore_15060</name>
</gene>
<keyword evidence="4 7" id="KW-0812">Transmembrane</keyword>
<dbReference type="RefSeq" id="WP_012636439.1">
    <property type="nucleotide sequence ID" value="NC_011899.1"/>
</dbReference>
<dbReference type="GO" id="GO:0022857">
    <property type="term" value="F:transmembrane transporter activity"/>
    <property type="evidence" value="ECO:0007669"/>
    <property type="project" value="InterPro"/>
</dbReference>
<keyword evidence="2" id="KW-0813">Transport</keyword>
<dbReference type="PRINTS" id="PR01035">
    <property type="entry name" value="TCRTETA"/>
</dbReference>
<feature type="transmembrane region" description="Helical" evidence="7">
    <location>
        <begin position="74"/>
        <end position="93"/>
    </location>
</feature>
<dbReference type="InterPro" id="IPR036259">
    <property type="entry name" value="MFS_trans_sf"/>
</dbReference>
<sequence>MESSKKYRITLYCIVTGLFWFSFYSYVPTLSPYIESLGASYKMIGIILGSFGFTQMLLRIPLGIISDKINRRKVFVVLGVFLGFASALGMWLFNDLILILIFRAMSGAAAATWVTYVVLFSSYFDSNDTPKAMGIINAFLRVGQVTAMLIGGQAAQYYGQKAPFLVAVVGGIIGLVLSTGVVEKKNDHHKQVRLKSLILVMKEVELIKVSILAILFQIIIFATVFGFVPVAAKKIGATSLQLGMLTTLSTLPAIFSSALSGTLAERYGEKKTIMFGFLVIAFSCITVPYISSVLLLFIIQIIGGFARGFVFSLLMGLSIKNIEEDKRATAMGFYQAVYGIGMFLGPIIVGFLSDIGSLTLGFWFTGVIGLFAVVLTGIFLNAFKTVEIGL</sequence>
<accession>B8CY87</accession>
<evidence type="ECO:0000256" key="1">
    <source>
        <dbReference type="ARBA" id="ARBA00004651"/>
    </source>
</evidence>
<feature type="transmembrane region" description="Helical" evidence="7">
    <location>
        <begin position="297"/>
        <end position="319"/>
    </location>
</feature>
<comment type="subcellular location">
    <subcellularLocation>
        <location evidence="1">Cell membrane</location>
        <topology evidence="1">Multi-pass membrane protein</topology>
    </subcellularLocation>
</comment>
<dbReference type="PROSITE" id="PS50850">
    <property type="entry name" value="MFS"/>
    <property type="match status" value="1"/>
</dbReference>
<dbReference type="EMBL" id="CP001098">
    <property type="protein sequence ID" value="ACL70256.1"/>
    <property type="molecule type" value="Genomic_DNA"/>
</dbReference>
<evidence type="ECO:0000313" key="9">
    <source>
        <dbReference type="EMBL" id="ACL70256.1"/>
    </source>
</evidence>
<dbReference type="Gene3D" id="1.20.1250.20">
    <property type="entry name" value="MFS general substrate transporter like domains"/>
    <property type="match status" value="2"/>
</dbReference>
<dbReference type="CDD" id="cd17490">
    <property type="entry name" value="MFS_YxlH_like"/>
    <property type="match status" value="1"/>
</dbReference>
<feature type="transmembrane region" description="Helical" evidence="7">
    <location>
        <begin position="99"/>
        <end position="120"/>
    </location>
</feature>
<reference evidence="9 10" key="1">
    <citation type="journal article" date="2009" name="PLoS ONE">
        <title>Genome analysis of the anaerobic thermohalophilic bacterium Halothermothrix orenii.</title>
        <authorList>
            <person name="Mavromatis K."/>
            <person name="Ivanova N."/>
            <person name="Anderson I."/>
            <person name="Lykidis A."/>
            <person name="Hooper S.D."/>
            <person name="Sun H."/>
            <person name="Kunin V."/>
            <person name="Lapidus A."/>
            <person name="Hugenholtz P."/>
            <person name="Patel B."/>
            <person name="Kyrpides N.C."/>
        </authorList>
    </citation>
    <scope>NUCLEOTIDE SEQUENCE [LARGE SCALE GENOMIC DNA]</scope>
    <source>
        <strain evidence="10">H 168 / OCM 544 / DSM 9562</strain>
    </source>
</reference>
<evidence type="ECO:0000256" key="6">
    <source>
        <dbReference type="ARBA" id="ARBA00023136"/>
    </source>
</evidence>
<dbReference type="InterPro" id="IPR001958">
    <property type="entry name" value="Tet-R_TetA/multi-R_MdtG-like"/>
</dbReference>
<proteinExistence type="predicted"/>
<dbReference type="GO" id="GO:0005886">
    <property type="term" value="C:plasma membrane"/>
    <property type="evidence" value="ECO:0007669"/>
    <property type="project" value="UniProtKB-SubCell"/>
</dbReference>
<organism evidence="9 10">
    <name type="scientific">Halothermothrix orenii (strain H 168 / OCM 544 / DSM 9562)</name>
    <dbReference type="NCBI Taxonomy" id="373903"/>
    <lineage>
        <taxon>Bacteria</taxon>
        <taxon>Bacillati</taxon>
        <taxon>Bacillota</taxon>
        <taxon>Clostridia</taxon>
        <taxon>Halanaerobiales</taxon>
        <taxon>Halothermotrichaceae</taxon>
        <taxon>Halothermothrix</taxon>
    </lineage>
</organism>
<dbReference type="PANTHER" id="PTHR23517">
    <property type="entry name" value="RESISTANCE PROTEIN MDTM, PUTATIVE-RELATED-RELATED"/>
    <property type="match status" value="1"/>
</dbReference>
<feature type="transmembrane region" description="Helical" evidence="7">
    <location>
        <begin position="331"/>
        <end position="352"/>
    </location>
</feature>
<feature type="transmembrane region" description="Helical" evidence="7">
    <location>
        <begin position="162"/>
        <end position="183"/>
    </location>
</feature>
<keyword evidence="10" id="KW-1185">Reference proteome</keyword>
<evidence type="ECO:0000256" key="2">
    <source>
        <dbReference type="ARBA" id="ARBA00022448"/>
    </source>
</evidence>
<keyword evidence="3" id="KW-1003">Cell membrane</keyword>
<keyword evidence="6 7" id="KW-0472">Membrane</keyword>
<evidence type="ECO:0000256" key="3">
    <source>
        <dbReference type="ARBA" id="ARBA00022475"/>
    </source>
</evidence>
<feature type="domain" description="Major facilitator superfamily (MFS) profile" evidence="8">
    <location>
        <begin position="8"/>
        <end position="384"/>
    </location>
</feature>
<dbReference type="HOGENOM" id="CLU_001265_10_14_9"/>
<dbReference type="Pfam" id="PF07690">
    <property type="entry name" value="MFS_1"/>
    <property type="match status" value="1"/>
</dbReference>
<feature type="transmembrane region" description="Helical" evidence="7">
    <location>
        <begin position="39"/>
        <end position="62"/>
    </location>
</feature>
<feature type="transmembrane region" description="Helical" evidence="7">
    <location>
        <begin position="240"/>
        <end position="260"/>
    </location>
</feature>
<dbReference type="AlphaFoldDB" id="B8CY87"/>
<dbReference type="Proteomes" id="UP000000719">
    <property type="component" value="Chromosome"/>
</dbReference>
<feature type="transmembrane region" description="Helical" evidence="7">
    <location>
        <begin position="9"/>
        <end position="27"/>
    </location>
</feature>